<gene>
    <name evidence="3" type="ORF">WR25_02738</name>
</gene>
<dbReference type="Gene3D" id="1.10.3160.10">
    <property type="entry name" value="Bbcrasp-1"/>
    <property type="match status" value="1"/>
</dbReference>
<organism evidence="3 4">
    <name type="scientific">Diploscapter pachys</name>
    <dbReference type="NCBI Taxonomy" id="2018661"/>
    <lineage>
        <taxon>Eukaryota</taxon>
        <taxon>Metazoa</taxon>
        <taxon>Ecdysozoa</taxon>
        <taxon>Nematoda</taxon>
        <taxon>Chromadorea</taxon>
        <taxon>Rhabditida</taxon>
        <taxon>Rhabditina</taxon>
        <taxon>Rhabditomorpha</taxon>
        <taxon>Rhabditoidea</taxon>
        <taxon>Rhabditidae</taxon>
        <taxon>Diploscapter</taxon>
    </lineage>
</organism>
<accession>A0A2A2L267</accession>
<dbReference type="PANTHER" id="PTHR31594">
    <property type="entry name" value="AIG1-TYPE G DOMAIN-CONTAINING PROTEIN"/>
    <property type="match status" value="1"/>
</dbReference>
<keyword evidence="4" id="KW-1185">Reference proteome</keyword>
<feature type="domain" description="DUF7656" evidence="2">
    <location>
        <begin position="397"/>
        <end position="464"/>
    </location>
</feature>
<protein>
    <submittedName>
        <fullName evidence="3">Uncharacterized protein</fullName>
    </submittedName>
</protein>
<dbReference type="EMBL" id="LIAE01007288">
    <property type="protein sequence ID" value="PAV80274.1"/>
    <property type="molecule type" value="Genomic_DNA"/>
</dbReference>
<evidence type="ECO:0000313" key="4">
    <source>
        <dbReference type="Proteomes" id="UP000218231"/>
    </source>
</evidence>
<evidence type="ECO:0000313" key="3">
    <source>
        <dbReference type="EMBL" id="PAV80274.1"/>
    </source>
</evidence>
<feature type="domain" description="SNTX MACPF/CDC-like" evidence="1">
    <location>
        <begin position="22"/>
        <end position="269"/>
    </location>
</feature>
<dbReference type="InterPro" id="IPR056072">
    <property type="entry name" value="SNTX_MACPF/CDC-like_dom"/>
</dbReference>
<name>A0A2A2L267_9BILA</name>
<dbReference type="OrthoDB" id="10015728at2759"/>
<dbReference type="InterPro" id="IPR052090">
    <property type="entry name" value="Cytolytic_pore-forming_toxin"/>
</dbReference>
<comment type="caution">
    <text evidence="3">The sequence shown here is derived from an EMBL/GenBank/DDBJ whole genome shotgun (WGS) entry which is preliminary data.</text>
</comment>
<dbReference type="AlphaFoldDB" id="A0A2A2L267"/>
<evidence type="ECO:0000259" key="1">
    <source>
        <dbReference type="Pfam" id="PF24674"/>
    </source>
</evidence>
<sequence length="476" mass="54467">MKDETSNLALEEISQTQSDEKITRQALGRNATLGDFYDATRDVFCPRNLFSDELPESSVRITPKKTIRCHYEIEGSTNEKCTNLGIGNELKISVLTGLVNFKGHEEFLKSNNQTNREYESIKRIDNANVTTLISEDAIKNTLNATHVVVAIQWGAIVLATLKCTNVKNEDKKELSAGLEGKLSALEIATSDEAKADLAWRNTKLSENYHYHFEFYIDSLLKGEKVPQNIEEAKSFMSKLPGLIEESDSGKGVPIWYELLPISSFKHCLGSVDSINRISRSIENDVLEDVVRIYEEMDQNLRDLRDLKDDLHEFSFCTTSNESQSIDNDLTMIQKSQMKMKKQLGETIVNIRSGKSDITKLNEVIEDYSESKIKRSCIEEIILRYRPVCDKIKYVKHLQENGVHYIGEGKVLENERSTHSQGECYVFFCQWTNPQGLKCNRRYFDTLINRKSLSCFLVDVDIHREIQNEEKLKAPDM</sequence>
<dbReference type="PANTHER" id="PTHR31594:SF14">
    <property type="entry name" value="FIBRONECTIN TYPE-III DOMAIN-CONTAINING PROTEIN"/>
    <property type="match status" value="1"/>
</dbReference>
<dbReference type="Proteomes" id="UP000218231">
    <property type="component" value="Unassembled WGS sequence"/>
</dbReference>
<dbReference type="Pfam" id="PF24674">
    <property type="entry name" value="MACPF_SNTX"/>
    <property type="match status" value="1"/>
</dbReference>
<dbReference type="STRING" id="2018661.A0A2A2L267"/>
<evidence type="ECO:0000259" key="2">
    <source>
        <dbReference type="Pfam" id="PF24676"/>
    </source>
</evidence>
<dbReference type="InterPro" id="IPR056073">
    <property type="entry name" value="DUF7656"/>
</dbReference>
<dbReference type="Pfam" id="PF24676">
    <property type="entry name" value="DUF7656"/>
    <property type="match status" value="1"/>
</dbReference>
<reference evidence="3 4" key="1">
    <citation type="journal article" date="2017" name="Curr. Biol.">
        <title>Genome architecture and evolution of a unichromosomal asexual nematode.</title>
        <authorList>
            <person name="Fradin H."/>
            <person name="Zegar C."/>
            <person name="Gutwein M."/>
            <person name="Lucas J."/>
            <person name="Kovtun M."/>
            <person name="Corcoran D."/>
            <person name="Baugh L.R."/>
            <person name="Kiontke K."/>
            <person name="Gunsalus K."/>
            <person name="Fitch D.H."/>
            <person name="Piano F."/>
        </authorList>
    </citation>
    <scope>NUCLEOTIDE SEQUENCE [LARGE SCALE GENOMIC DNA]</scope>
    <source>
        <strain evidence="3">PF1309</strain>
    </source>
</reference>
<proteinExistence type="predicted"/>